<evidence type="ECO:0000256" key="1">
    <source>
        <dbReference type="SAM" id="MobiDB-lite"/>
    </source>
</evidence>
<feature type="compositionally biased region" description="Low complexity" evidence="1">
    <location>
        <begin position="383"/>
        <end position="396"/>
    </location>
</feature>
<feature type="compositionally biased region" description="Polar residues" evidence="1">
    <location>
        <begin position="603"/>
        <end position="639"/>
    </location>
</feature>
<feature type="compositionally biased region" description="Low complexity" evidence="1">
    <location>
        <begin position="350"/>
        <end position="359"/>
    </location>
</feature>
<feature type="compositionally biased region" description="Polar residues" evidence="1">
    <location>
        <begin position="648"/>
        <end position="657"/>
    </location>
</feature>
<name>A0A286UVX8_9AGAM</name>
<feature type="compositionally biased region" description="Low complexity" evidence="1">
    <location>
        <begin position="771"/>
        <end position="788"/>
    </location>
</feature>
<feature type="region of interest" description="Disordered" evidence="1">
    <location>
        <begin position="928"/>
        <end position="968"/>
    </location>
</feature>
<comment type="caution">
    <text evidence="2">The sequence shown here is derived from an EMBL/GenBank/DDBJ whole genome shotgun (WGS) entry which is preliminary data.</text>
</comment>
<reference evidence="2 3" key="1">
    <citation type="journal article" date="2017" name="Mol. Ecol.">
        <title>Comparative and population genomic landscape of Phellinus noxius: A hypervariable fungus causing root rot in trees.</title>
        <authorList>
            <person name="Chung C.L."/>
            <person name="Lee T.J."/>
            <person name="Akiba M."/>
            <person name="Lee H.H."/>
            <person name="Kuo T.H."/>
            <person name="Liu D."/>
            <person name="Ke H.M."/>
            <person name="Yokoi T."/>
            <person name="Roa M.B."/>
            <person name="Lu M.J."/>
            <person name="Chang Y.Y."/>
            <person name="Ann P.J."/>
            <person name="Tsai J.N."/>
            <person name="Chen C.Y."/>
            <person name="Tzean S.S."/>
            <person name="Ota Y."/>
            <person name="Hattori T."/>
            <person name="Sahashi N."/>
            <person name="Liou R.F."/>
            <person name="Kikuchi T."/>
            <person name="Tsai I.J."/>
        </authorList>
    </citation>
    <scope>NUCLEOTIDE SEQUENCE [LARGE SCALE GENOMIC DNA]</scope>
    <source>
        <strain evidence="2 3">FFPRI411160</strain>
    </source>
</reference>
<feature type="compositionally biased region" description="Polar residues" evidence="1">
    <location>
        <begin position="360"/>
        <end position="382"/>
    </location>
</feature>
<proteinExistence type="predicted"/>
<feature type="compositionally biased region" description="Basic and acidic residues" evidence="1">
    <location>
        <begin position="928"/>
        <end position="957"/>
    </location>
</feature>
<dbReference type="Proteomes" id="UP000217199">
    <property type="component" value="Unassembled WGS sequence"/>
</dbReference>
<sequence length="1261" mass="137777">MISMLIPFIFCHGAYQPPAVPPGSNTSSDEVVNTSDQRVYSEPLSSSEKNHIALVDPPISEQCLNESDKNQPLPRRSPSLSQSDDDSAEEVQRSLEQSTSEQEDDQEERVALVQNQLFPKTTWDEEPYQELVLLRDDEPSSAIASRIMRAHDNPSPPPKAIRPSSTPRRLSKPLVFPLISTSEESSDAAIETPSPPQLTEDVSTPTPSIFSASQTISTSDQHILPTTNIPTIQSPPNFVDDLISFDRSVIINSSDNTQIRSPSPRRLPQRSQTVDDLLFLSPPHPIQSSVGLPTSEQEKITAVVSGPLVDLDQSVEYVSEKRASPSKLQPPSAEPCLIELSSTNSDVLLGPPSGSSEGSCQTGGISESQLTPANSLSVPKMNSSLRRSPRLSSIPIFPDNKTSSPLEKETEGMLPIPESSKKRRRDGLTQTPRMSLTPKRPEWVLNSDSSESEADHLMSPTRKPRRDRKRVKKSEEVSSAIEKLQLVDSLSPGSAETLTKLISSEQKTSNMQSDNVIVAPSTPPSKSLTPTKEEGPSNPPFNTPIISSVQRPPPGIFGFNLHTPRGHSGVASSRMFSSPAKLTLMPALDNPNRTPARRIPISKASSSTQVTDTTIGLRQPQASTSAFTLPVQTTSNLTRSPAKRPTLPSETTINGSESQRETLDTARTLKPISRSRIASARPSLAPASTRLSKPSANTTSRLNPPRVGPLLQQNAGTLSSSSSSNPVGTSRIPRPGTTSSKISRLPTPAPRNTKVRGLSASQPSSTIADASKQLSLSQSSSSNCSDDNITSQSSIVPPAGSKPPRTLSQVKRRKALEKAPPVPRPMIRARQVIPGMFGGPVKSEMSNNADKNPVNQITPSPIKPGLQQRQLIPREVVKGTLQDFTLQSSSSKALEAISEARARERAAQEQAAQEKLAQERAALEKIEQERAEREKEAAESTRAESVTEERMDVETEVQHPLPSGPSLDEFTFECPVPVQPEVKMDVDEHLPSENLLSSDDTIREVGGSRRSTRNRRSLQPTDVFGTVPSVSAPATNTTRRTQAASSRPPRNSLGPNFVFHVNGIALKNLTINNTTRNQQYHSNLEVNVIRKAGNRPESPTMKLQTILEKQKDEQDRMRTERARRRRGESVDNTSTDVRMEEQDGEQSTKHRRGPGDEEDYETPIRPSTRKGVKWDRGLGVSVYLDEIEVQPDKRRNLQSMAPSKSCLSVRTPLDGSGNLLNMEAPLNLAPETVVVTKFVYDNDLEAQVIEPPKTRSKAKKR</sequence>
<protein>
    <submittedName>
        <fullName evidence="2">Uncharacterized protein</fullName>
    </submittedName>
</protein>
<feature type="compositionally biased region" description="Polar residues" evidence="1">
    <location>
        <begin position="23"/>
        <end position="47"/>
    </location>
</feature>
<feature type="compositionally biased region" description="Basic and acidic residues" evidence="1">
    <location>
        <begin position="1108"/>
        <end position="1120"/>
    </location>
</feature>
<evidence type="ECO:0000313" key="2">
    <source>
        <dbReference type="EMBL" id="PAV23704.1"/>
    </source>
</evidence>
<feature type="region of interest" description="Disordered" evidence="1">
    <location>
        <begin position="993"/>
        <end position="1054"/>
    </location>
</feature>
<feature type="compositionally biased region" description="Polar residues" evidence="1">
    <location>
        <begin position="689"/>
        <end position="702"/>
    </location>
</feature>
<feature type="compositionally biased region" description="Polar residues" evidence="1">
    <location>
        <begin position="491"/>
        <end position="515"/>
    </location>
</feature>
<feature type="compositionally biased region" description="Low complexity" evidence="1">
    <location>
        <begin position="71"/>
        <end position="82"/>
    </location>
</feature>
<feature type="compositionally biased region" description="Polar residues" evidence="1">
    <location>
        <begin position="759"/>
        <end position="768"/>
    </location>
</feature>
<dbReference type="OrthoDB" id="2148418at2759"/>
<feature type="region of interest" description="Disordered" evidence="1">
    <location>
        <begin position="344"/>
        <end position="870"/>
    </location>
</feature>
<dbReference type="InParanoid" id="A0A286UVX8"/>
<feature type="compositionally biased region" description="Basic residues" evidence="1">
    <location>
        <begin position="462"/>
        <end position="472"/>
    </location>
</feature>
<gene>
    <name evidence="2" type="ORF">PNOK_0077200</name>
</gene>
<dbReference type="AlphaFoldDB" id="A0A286UVX8"/>
<dbReference type="EMBL" id="NBII01000001">
    <property type="protein sequence ID" value="PAV23704.1"/>
    <property type="molecule type" value="Genomic_DNA"/>
</dbReference>
<organism evidence="2 3">
    <name type="scientific">Pyrrhoderma noxium</name>
    <dbReference type="NCBI Taxonomy" id="2282107"/>
    <lineage>
        <taxon>Eukaryota</taxon>
        <taxon>Fungi</taxon>
        <taxon>Dikarya</taxon>
        <taxon>Basidiomycota</taxon>
        <taxon>Agaricomycotina</taxon>
        <taxon>Agaricomycetes</taxon>
        <taxon>Hymenochaetales</taxon>
        <taxon>Hymenochaetaceae</taxon>
        <taxon>Pyrrhoderma</taxon>
    </lineage>
</organism>
<feature type="compositionally biased region" description="Polar residues" evidence="1">
    <location>
        <begin position="1028"/>
        <end position="1049"/>
    </location>
</feature>
<feature type="region of interest" description="Disordered" evidence="1">
    <location>
        <begin position="21"/>
        <end position="109"/>
    </location>
</feature>
<feature type="region of interest" description="Disordered" evidence="1">
    <location>
        <begin position="147"/>
        <end position="213"/>
    </location>
</feature>
<feature type="region of interest" description="Disordered" evidence="1">
    <location>
        <begin position="1092"/>
        <end position="1169"/>
    </location>
</feature>
<keyword evidence="3" id="KW-1185">Reference proteome</keyword>
<dbReference type="STRING" id="2282107.A0A286UVX8"/>
<accession>A0A286UVX8</accession>
<feature type="compositionally biased region" description="Low complexity" evidence="1">
    <location>
        <begin position="671"/>
        <end position="688"/>
    </location>
</feature>
<evidence type="ECO:0000313" key="3">
    <source>
        <dbReference type="Proteomes" id="UP000217199"/>
    </source>
</evidence>
<feature type="compositionally biased region" description="Polar residues" evidence="1">
    <location>
        <begin position="200"/>
        <end position="213"/>
    </location>
</feature>
<feature type="compositionally biased region" description="Polar residues" evidence="1">
    <location>
        <begin position="844"/>
        <end position="859"/>
    </location>
</feature>